<protein>
    <submittedName>
        <fullName evidence="2">ABC-type amino acid transport substrate-binding protein</fullName>
    </submittedName>
</protein>
<dbReference type="SUPFAM" id="SSF53850">
    <property type="entry name" value="Periplasmic binding protein-like II"/>
    <property type="match status" value="1"/>
</dbReference>
<sequence>MRGLLVLLLALLCGTARAQQLQLLVFPNPGLFDVAADGTVSGPGAELLAKLGRVSGVPLGIQALPIPRALATASATPGSCAVGLSRTPEREAAFHWAGPLASGALVVYARADETQALNGPLDLRGHGVVVQRESAAANWLREQGIAAQEVNNSVTALRMLQARRVDFWFVNEIAAERVIRAEGGAPLKHQLTLGRVDAYVACHSATPREPVDRLHLAIQKLRRQGELAEFGLR</sequence>
<dbReference type="PANTHER" id="PTHR38834">
    <property type="entry name" value="PERIPLASMIC SUBSTRATE BINDING PROTEIN FAMILY 3"/>
    <property type="match status" value="1"/>
</dbReference>
<feature type="signal peptide" evidence="1">
    <location>
        <begin position="1"/>
        <end position="18"/>
    </location>
</feature>
<dbReference type="Proteomes" id="UP001180453">
    <property type="component" value="Unassembled WGS sequence"/>
</dbReference>
<evidence type="ECO:0000313" key="3">
    <source>
        <dbReference type="Proteomes" id="UP001180453"/>
    </source>
</evidence>
<evidence type="ECO:0000256" key="1">
    <source>
        <dbReference type="SAM" id="SignalP"/>
    </source>
</evidence>
<comment type="caution">
    <text evidence="2">The sequence shown here is derived from an EMBL/GenBank/DDBJ whole genome shotgun (WGS) entry which is preliminary data.</text>
</comment>
<dbReference type="Gene3D" id="3.40.190.10">
    <property type="entry name" value="Periplasmic binding protein-like II"/>
    <property type="match status" value="2"/>
</dbReference>
<dbReference type="PANTHER" id="PTHR38834:SF3">
    <property type="entry name" value="SOLUTE-BINDING PROTEIN FAMILY 3_N-TERMINAL DOMAIN-CONTAINING PROTEIN"/>
    <property type="match status" value="1"/>
</dbReference>
<dbReference type="EMBL" id="JAVDXU010000001">
    <property type="protein sequence ID" value="MDR7268172.1"/>
    <property type="molecule type" value="Genomic_DNA"/>
</dbReference>
<feature type="chain" id="PRO_5047218820" evidence="1">
    <location>
        <begin position="19"/>
        <end position="233"/>
    </location>
</feature>
<keyword evidence="3" id="KW-1185">Reference proteome</keyword>
<evidence type="ECO:0000313" key="2">
    <source>
        <dbReference type="EMBL" id="MDR7268172.1"/>
    </source>
</evidence>
<reference evidence="2 3" key="1">
    <citation type="submission" date="2023-07" db="EMBL/GenBank/DDBJ databases">
        <title>Sorghum-associated microbial communities from plants grown in Nebraska, USA.</title>
        <authorList>
            <person name="Schachtman D."/>
        </authorList>
    </citation>
    <scope>NUCLEOTIDE SEQUENCE [LARGE SCALE GENOMIC DNA]</scope>
    <source>
        <strain evidence="2 3">BE314</strain>
    </source>
</reference>
<name>A0ABU1YH47_ROSSA</name>
<organism evidence="2 3">
    <name type="scientific">Roseateles saccharophilus</name>
    <name type="common">Pseudomonas saccharophila</name>
    <dbReference type="NCBI Taxonomy" id="304"/>
    <lineage>
        <taxon>Bacteria</taxon>
        <taxon>Pseudomonadati</taxon>
        <taxon>Pseudomonadota</taxon>
        <taxon>Betaproteobacteria</taxon>
        <taxon>Burkholderiales</taxon>
        <taxon>Sphaerotilaceae</taxon>
        <taxon>Roseateles</taxon>
    </lineage>
</organism>
<keyword evidence="1" id="KW-0732">Signal</keyword>
<accession>A0ABU1YH47</accession>
<gene>
    <name evidence="2" type="ORF">J2X20_000801</name>
</gene>
<dbReference type="RefSeq" id="WP_310261202.1">
    <property type="nucleotide sequence ID" value="NZ_JAVDXU010000001.1"/>
</dbReference>
<proteinExistence type="predicted"/>